<dbReference type="PANTHER" id="PTHR45982">
    <property type="entry name" value="REGULATOR OF CHROMOSOME CONDENSATION"/>
    <property type="match status" value="1"/>
</dbReference>
<dbReference type="AlphaFoldDB" id="A0AA88KT78"/>
<accession>A0AA88KT78</accession>
<dbReference type="EMBL" id="PYSW02000010">
    <property type="protein sequence ID" value="KAG2388482.1"/>
    <property type="molecule type" value="Genomic_DNA"/>
</dbReference>
<comment type="caution">
    <text evidence="2">The sequence shown here is derived from an EMBL/GenBank/DDBJ whole genome shotgun (WGS) entry which is preliminary data.</text>
</comment>
<dbReference type="RefSeq" id="XP_044552474.1">
    <property type="nucleotide sequence ID" value="XM_044696322.1"/>
</dbReference>
<keyword evidence="3" id="KW-1185">Reference proteome</keyword>
<gene>
    <name evidence="2" type="ORF">C9374_000646</name>
</gene>
<evidence type="ECO:0000256" key="1">
    <source>
        <dbReference type="PROSITE-ProRule" id="PRU00235"/>
    </source>
</evidence>
<proteinExistence type="predicted"/>
<dbReference type="InterPro" id="IPR000408">
    <property type="entry name" value="Reg_chr_condens"/>
</dbReference>
<dbReference type="Proteomes" id="UP000816034">
    <property type="component" value="Unassembled WGS sequence"/>
</dbReference>
<feature type="repeat" description="RCC1" evidence="1">
    <location>
        <begin position="98"/>
        <end position="149"/>
    </location>
</feature>
<evidence type="ECO:0000313" key="3">
    <source>
        <dbReference type="Proteomes" id="UP000816034"/>
    </source>
</evidence>
<evidence type="ECO:0000313" key="2">
    <source>
        <dbReference type="EMBL" id="KAG2388482.1"/>
    </source>
</evidence>
<dbReference type="GeneID" id="68093108"/>
<protein>
    <submittedName>
        <fullName evidence="2">Uncharacterized protein</fullName>
    </submittedName>
</protein>
<dbReference type="Pfam" id="PF13540">
    <property type="entry name" value="RCC1_2"/>
    <property type="match status" value="1"/>
</dbReference>
<reference evidence="2 3" key="1">
    <citation type="journal article" date="2018" name="BMC Genomics">
        <title>The genome of Naegleria lovaniensis, the basis for a comparative approach to unravel pathogenicity factors of the human pathogenic amoeba N. fowleri.</title>
        <authorList>
            <person name="Liechti N."/>
            <person name="Schurch N."/>
            <person name="Bruggmann R."/>
            <person name="Wittwer M."/>
        </authorList>
    </citation>
    <scope>NUCLEOTIDE SEQUENCE [LARGE SCALE GENOMIC DNA]</scope>
    <source>
        <strain evidence="2 3">ATCC 30569</strain>
    </source>
</reference>
<dbReference type="SUPFAM" id="SSF50985">
    <property type="entry name" value="RCC1/BLIP-II"/>
    <property type="match status" value="1"/>
</dbReference>
<dbReference type="Pfam" id="PF00415">
    <property type="entry name" value="RCC1"/>
    <property type="match status" value="1"/>
</dbReference>
<dbReference type="PANTHER" id="PTHR45982:SF1">
    <property type="entry name" value="REGULATOR OF CHROMOSOME CONDENSATION"/>
    <property type="match status" value="1"/>
</dbReference>
<dbReference type="PRINTS" id="PR00633">
    <property type="entry name" value="RCCNDNSATION"/>
</dbReference>
<feature type="repeat" description="RCC1" evidence="1">
    <location>
        <begin position="296"/>
        <end position="350"/>
    </location>
</feature>
<dbReference type="InterPro" id="IPR009091">
    <property type="entry name" value="RCC1/BLIP-II"/>
</dbReference>
<dbReference type="PROSITE" id="PS50012">
    <property type="entry name" value="RCC1_3"/>
    <property type="match status" value="2"/>
</dbReference>
<name>A0AA88KT78_NAELO</name>
<sequence>MLNHHHEISQKLDEFTLLEHYHHHEMPMDTRSWLFVCGKNDHYQLMCKPSSSSSEEGNNKTIISCLITPQLSEWYKIMDDVIAIANGDIHTLFLTKSGQVFGIGNNQQGQLGAENVDLISNLIRIPVKDDVKVTSIICGSFHSMLLGSNGSVYVAGDSSFHQLGIEDQEIVTEFTKVQFPEPNTHVSLIATSYSHSVCYCENGNKVFGMGSVFEDIYGDAYCTPQLLPLFQNKFNCTLKTIQAGYRYTLFLTSENEVYLHGKFERTLYAQPIKISIPNIRNIFAGGNHYFLETLDSKFYGCGLNDDKQIPFYSETVTITPVEITPPQQFSDFRITSIAAGSYHTGVVTACGRIYTCGWNELGQLGSNTKAYSVECSPLHMDLSVQLDISRGTTAVKIFMSPSADNTFLWFRRIREKLQFFIRLFQKIQGVTARFSDIAVHTIT</sequence>
<dbReference type="Gene3D" id="2.130.10.30">
    <property type="entry name" value="Regulator of chromosome condensation 1/beta-lactamase-inhibitor protein II"/>
    <property type="match status" value="2"/>
</dbReference>
<organism evidence="2 3">
    <name type="scientific">Naegleria lovaniensis</name>
    <name type="common">Amoeba</name>
    <dbReference type="NCBI Taxonomy" id="51637"/>
    <lineage>
        <taxon>Eukaryota</taxon>
        <taxon>Discoba</taxon>
        <taxon>Heterolobosea</taxon>
        <taxon>Tetramitia</taxon>
        <taxon>Eutetramitia</taxon>
        <taxon>Vahlkampfiidae</taxon>
        <taxon>Naegleria</taxon>
    </lineage>
</organism>
<dbReference type="InterPro" id="IPR051553">
    <property type="entry name" value="Ran_GTPase-activating"/>
</dbReference>